<feature type="compositionally biased region" description="Basic and acidic residues" evidence="1">
    <location>
        <begin position="61"/>
        <end position="77"/>
    </location>
</feature>
<evidence type="ECO:0000256" key="1">
    <source>
        <dbReference type="SAM" id="MobiDB-lite"/>
    </source>
</evidence>
<organism evidence="2 3">
    <name type="scientific">Electrophorus voltai</name>
    <dbReference type="NCBI Taxonomy" id="2609070"/>
    <lineage>
        <taxon>Eukaryota</taxon>
        <taxon>Metazoa</taxon>
        <taxon>Chordata</taxon>
        <taxon>Craniata</taxon>
        <taxon>Vertebrata</taxon>
        <taxon>Euteleostomi</taxon>
        <taxon>Actinopterygii</taxon>
        <taxon>Neopterygii</taxon>
        <taxon>Teleostei</taxon>
        <taxon>Ostariophysi</taxon>
        <taxon>Gymnotiformes</taxon>
        <taxon>Gymnotoidei</taxon>
        <taxon>Gymnotidae</taxon>
        <taxon>Electrophorus</taxon>
    </lineage>
</organism>
<feature type="compositionally biased region" description="Basic and acidic residues" evidence="1">
    <location>
        <begin position="14"/>
        <end position="28"/>
    </location>
</feature>
<dbReference type="AlphaFoldDB" id="A0AAD8YR80"/>
<protein>
    <submittedName>
        <fullName evidence="2">Uncharacterized protein</fullName>
    </submittedName>
</protein>
<feature type="region of interest" description="Disordered" evidence="1">
    <location>
        <begin position="1"/>
        <end position="86"/>
    </location>
</feature>
<comment type="caution">
    <text evidence="2">The sequence shown here is derived from an EMBL/GenBank/DDBJ whole genome shotgun (WGS) entry which is preliminary data.</text>
</comment>
<evidence type="ECO:0000313" key="3">
    <source>
        <dbReference type="Proteomes" id="UP001239994"/>
    </source>
</evidence>
<dbReference type="EMBL" id="JAROKS010000025">
    <property type="protein sequence ID" value="KAK1785815.1"/>
    <property type="molecule type" value="Genomic_DNA"/>
</dbReference>
<feature type="region of interest" description="Disordered" evidence="1">
    <location>
        <begin position="179"/>
        <end position="199"/>
    </location>
</feature>
<proteinExistence type="predicted"/>
<reference evidence="2" key="1">
    <citation type="submission" date="2023-03" db="EMBL/GenBank/DDBJ databases">
        <title>Electrophorus voltai genome.</title>
        <authorList>
            <person name="Bian C."/>
        </authorList>
    </citation>
    <scope>NUCLEOTIDE SEQUENCE</scope>
    <source>
        <strain evidence="2">CB-2022</strain>
        <tissue evidence="2">Muscle</tissue>
    </source>
</reference>
<gene>
    <name evidence="2" type="ORF">P4O66_003192</name>
</gene>
<feature type="compositionally biased region" description="Acidic residues" evidence="1">
    <location>
        <begin position="1"/>
        <end position="13"/>
    </location>
</feature>
<accession>A0AAD8YR80</accession>
<evidence type="ECO:0000313" key="2">
    <source>
        <dbReference type="EMBL" id="KAK1785815.1"/>
    </source>
</evidence>
<keyword evidence="3" id="KW-1185">Reference proteome</keyword>
<dbReference type="Proteomes" id="UP001239994">
    <property type="component" value="Unassembled WGS sequence"/>
</dbReference>
<name>A0AAD8YR80_9TELE</name>
<sequence>MKDACEGEQETEGEERRQMPFHNPRSETLRYPGSPHTPTTGEEATGQFWGDPEYGPGSDSAESHRPPPDYEDQHAEVDSAGSYDPYMELYEGSVDYGDNRECSVISLRSNLGFNYWEDPSMDEEGVLYGDPPNISDVDSADYKSDKPLALKIPPKAPCRRCHSRASKPSRVAQREATAFEEETPSTRGIQPRNPCTRGGHYRQKAKVIRTRFEFQVAPRLVAMPVSRPYGPTGSATKCIACSSTLMIA</sequence>